<dbReference type="GO" id="GO:0005524">
    <property type="term" value="F:ATP binding"/>
    <property type="evidence" value="ECO:0007669"/>
    <property type="project" value="UniProtKB-KW"/>
</dbReference>
<keyword evidence="3" id="KW-0597">Phosphoprotein</keyword>
<keyword evidence="11" id="KW-0812">Transmembrane</keyword>
<dbReference type="CDD" id="cd00075">
    <property type="entry name" value="HATPase"/>
    <property type="match status" value="1"/>
</dbReference>
<evidence type="ECO:0000256" key="9">
    <source>
        <dbReference type="SAM" id="Coils"/>
    </source>
</evidence>
<dbReference type="GO" id="GO:0000155">
    <property type="term" value="F:phosphorelay sensor kinase activity"/>
    <property type="evidence" value="ECO:0007669"/>
    <property type="project" value="InterPro"/>
</dbReference>
<dbReference type="Gene3D" id="3.30.565.10">
    <property type="entry name" value="Histidine kinase-like ATPase, C-terminal domain"/>
    <property type="match status" value="1"/>
</dbReference>
<dbReference type="SUPFAM" id="SSF55874">
    <property type="entry name" value="ATPase domain of HSP90 chaperone/DNA topoisomerase II/histidine kinase"/>
    <property type="match status" value="1"/>
</dbReference>
<comment type="catalytic activity">
    <reaction evidence="1">
        <text>ATP + protein L-histidine = ADP + protein N-phospho-L-histidine.</text>
        <dbReference type="EC" id="2.7.13.3"/>
    </reaction>
</comment>
<sequence>MPPPAGHASENPGPRKAESGRARLPKIGYLTGMALRSYPGRLLFVTVLSSLLVLGLCGTVAFYLNRAQSETAGVLNENIGSRRAAGALEEHLAALIAGHNREASDVETFQEEVEKTIDEINTYADKPRERDLVRAINDSYRTYKLLWGASPRGTTRNQAAVDQLQFSTLLAAKRLRNYNAEQIDESEKEHQEALRRMAWGLGAVGGLASLGGLVFGYGLARSLRRTIHQFLVNVQGASDILDQEVPAIEWDGTDPRDDGAEALVRRVEQVVGKLQQKEREVRRAERLAAVGQLAAGVAHEVRNPLTSVILLIETSRKDPAAGGLTGEDLDLIEQELHRIESSLQIFLDYARPPSLERKPCDLTAVVRDALALVRGRLDLNRVRVVFDAPPGPVVLDADREQLRQVVLNLALNALDVMPAGGTLTVAVRPPAEAVEGESPAAEIEVRDTGTGISPEILPRLFEPFATGKETGLGLGLVVSRRIVEDHGGTLRGFNPPEGGACFVMRLPAGTVPA</sequence>
<keyword evidence="4" id="KW-0808">Transferase</keyword>
<evidence type="ECO:0000256" key="3">
    <source>
        <dbReference type="ARBA" id="ARBA00022553"/>
    </source>
</evidence>
<dbReference type="InterPro" id="IPR004358">
    <property type="entry name" value="Sig_transdc_His_kin-like_C"/>
</dbReference>
<evidence type="ECO:0000256" key="2">
    <source>
        <dbReference type="ARBA" id="ARBA00012438"/>
    </source>
</evidence>
<dbReference type="Pfam" id="PF02518">
    <property type="entry name" value="HATPase_c"/>
    <property type="match status" value="1"/>
</dbReference>
<feature type="transmembrane region" description="Helical" evidence="11">
    <location>
        <begin position="42"/>
        <end position="64"/>
    </location>
</feature>
<keyword evidence="11" id="KW-0472">Membrane</keyword>
<keyword evidence="5" id="KW-0547">Nucleotide-binding</keyword>
<keyword evidence="8" id="KW-0902">Two-component regulatory system</keyword>
<evidence type="ECO:0000256" key="5">
    <source>
        <dbReference type="ARBA" id="ARBA00022741"/>
    </source>
</evidence>
<comment type="caution">
    <text evidence="13">The sequence shown here is derived from an EMBL/GenBank/DDBJ whole genome shotgun (WGS) entry which is preliminary data.</text>
</comment>
<evidence type="ECO:0000256" key="4">
    <source>
        <dbReference type="ARBA" id="ARBA00022679"/>
    </source>
</evidence>
<feature type="region of interest" description="Disordered" evidence="10">
    <location>
        <begin position="1"/>
        <end position="20"/>
    </location>
</feature>
<feature type="domain" description="Histidine kinase" evidence="12">
    <location>
        <begin position="296"/>
        <end position="510"/>
    </location>
</feature>
<keyword evidence="6 13" id="KW-0418">Kinase</keyword>
<dbReference type="SMART" id="SM00388">
    <property type="entry name" value="HisKA"/>
    <property type="match status" value="1"/>
</dbReference>
<dbReference type="SMART" id="SM00387">
    <property type="entry name" value="HATPase_c"/>
    <property type="match status" value="1"/>
</dbReference>
<evidence type="ECO:0000256" key="8">
    <source>
        <dbReference type="ARBA" id="ARBA00023012"/>
    </source>
</evidence>
<organism evidence="13 14">
    <name type="scientific">Fimbriiglobus ruber</name>
    <dbReference type="NCBI Taxonomy" id="1908690"/>
    <lineage>
        <taxon>Bacteria</taxon>
        <taxon>Pseudomonadati</taxon>
        <taxon>Planctomycetota</taxon>
        <taxon>Planctomycetia</taxon>
        <taxon>Gemmatales</taxon>
        <taxon>Gemmataceae</taxon>
        <taxon>Fimbriiglobus</taxon>
    </lineage>
</organism>
<accession>A0A225DJQ3</accession>
<dbReference type="Pfam" id="PF00512">
    <property type="entry name" value="HisKA"/>
    <property type="match status" value="1"/>
</dbReference>
<dbReference type="InterPro" id="IPR036097">
    <property type="entry name" value="HisK_dim/P_sf"/>
</dbReference>
<dbReference type="InterPro" id="IPR003661">
    <property type="entry name" value="HisK_dim/P_dom"/>
</dbReference>
<dbReference type="PANTHER" id="PTHR43065">
    <property type="entry name" value="SENSOR HISTIDINE KINASE"/>
    <property type="match status" value="1"/>
</dbReference>
<dbReference type="Proteomes" id="UP000214646">
    <property type="component" value="Unassembled WGS sequence"/>
</dbReference>
<dbReference type="EC" id="2.7.13.3" evidence="2"/>
<evidence type="ECO:0000256" key="7">
    <source>
        <dbReference type="ARBA" id="ARBA00022840"/>
    </source>
</evidence>
<dbReference type="SUPFAM" id="SSF47384">
    <property type="entry name" value="Homodimeric domain of signal transducing histidine kinase"/>
    <property type="match status" value="1"/>
</dbReference>
<proteinExistence type="predicted"/>
<dbReference type="InterPro" id="IPR036890">
    <property type="entry name" value="HATPase_C_sf"/>
</dbReference>
<dbReference type="PANTHER" id="PTHR43065:SF10">
    <property type="entry name" value="PEROXIDE STRESS-ACTIVATED HISTIDINE KINASE MAK3"/>
    <property type="match status" value="1"/>
</dbReference>
<evidence type="ECO:0000256" key="10">
    <source>
        <dbReference type="SAM" id="MobiDB-lite"/>
    </source>
</evidence>
<dbReference type="EMBL" id="NIDE01000014">
    <property type="protein sequence ID" value="OWK37666.1"/>
    <property type="molecule type" value="Genomic_DNA"/>
</dbReference>
<dbReference type="PRINTS" id="PR00344">
    <property type="entry name" value="BCTRLSENSOR"/>
</dbReference>
<keyword evidence="11" id="KW-1133">Transmembrane helix</keyword>
<keyword evidence="14" id="KW-1185">Reference proteome</keyword>
<feature type="coiled-coil region" evidence="9">
    <location>
        <begin position="260"/>
        <end position="287"/>
    </location>
</feature>
<evidence type="ECO:0000313" key="14">
    <source>
        <dbReference type="Proteomes" id="UP000214646"/>
    </source>
</evidence>
<dbReference type="PROSITE" id="PS50109">
    <property type="entry name" value="HIS_KIN"/>
    <property type="match status" value="1"/>
</dbReference>
<dbReference type="InterPro" id="IPR003594">
    <property type="entry name" value="HATPase_dom"/>
</dbReference>
<dbReference type="CDD" id="cd00082">
    <property type="entry name" value="HisKA"/>
    <property type="match status" value="1"/>
</dbReference>
<evidence type="ECO:0000256" key="6">
    <source>
        <dbReference type="ARBA" id="ARBA00022777"/>
    </source>
</evidence>
<evidence type="ECO:0000256" key="11">
    <source>
        <dbReference type="SAM" id="Phobius"/>
    </source>
</evidence>
<name>A0A225DJQ3_9BACT</name>
<protein>
    <recommendedName>
        <fullName evidence="2">histidine kinase</fullName>
        <ecNumber evidence="2">2.7.13.3</ecNumber>
    </recommendedName>
</protein>
<keyword evidence="7" id="KW-0067">ATP-binding</keyword>
<gene>
    <name evidence="13" type="ORF">FRUB_06786</name>
</gene>
<evidence type="ECO:0000256" key="1">
    <source>
        <dbReference type="ARBA" id="ARBA00000085"/>
    </source>
</evidence>
<reference evidence="14" key="1">
    <citation type="submission" date="2017-06" db="EMBL/GenBank/DDBJ databases">
        <title>Genome analysis of Fimbriiglobus ruber SP5, the first member of the order Planctomycetales with confirmed chitinolytic capability.</title>
        <authorList>
            <person name="Ravin N.V."/>
            <person name="Rakitin A.L."/>
            <person name="Ivanova A.A."/>
            <person name="Beletsky A.V."/>
            <person name="Kulichevskaya I.S."/>
            <person name="Mardanov A.V."/>
            <person name="Dedysh S.N."/>
        </authorList>
    </citation>
    <scope>NUCLEOTIDE SEQUENCE [LARGE SCALE GENOMIC DNA]</scope>
    <source>
        <strain evidence="14">SP5</strain>
    </source>
</reference>
<dbReference type="AlphaFoldDB" id="A0A225DJQ3"/>
<dbReference type="InterPro" id="IPR005467">
    <property type="entry name" value="His_kinase_dom"/>
</dbReference>
<evidence type="ECO:0000313" key="13">
    <source>
        <dbReference type="EMBL" id="OWK37666.1"/>
    </source>
</evidence>
<keyword evidence="9" id="KW-0175">Coiled coil</keyword>
<evidence type="ECO:0000259" key="12">
    <source>
        <dbReference type="PROSITE" id="PS50109"/>
    </source>
</evidence>
<dbReference type="Gene3D" id="1.10.287.130">
    <property type="match status" value="1"/>
</dbReference>
<feature type="transmembrane region" description="Helical" evidence="11">
    <location>
        <begin position="198"/>
        <end position="220"/>
    </location>
</feature>